<dbReference type="PANTHER" id="PTHR30273">
    <property type="entry name" value="PERIPLASMIC SIGNAL SENSOR AND SIGMA FACTOR ACTIVATOR FECR-RELATED"/>
    <property type="match status" value="1"/>
</dbReference>
<keyword evidence="1" id="KW-1133">Transmembrane helix</keyword>
<dbReference type="InterPro" id="IPR012373">
    <property type="entry name" value="Ferrdict_sens_TM"/>
</dbReference>
<evidence type="ECO:0000259" key="3">
    <source>
        <dbReference type="Pfam" id="PF16344"/>
    </source>
</evidence>
<dbReference type="Pfam" id="PF16344">
    <property type="entry name" value="FecR_C"/>
    <property type="match status" value="1"/>
</dbReference>
<keyword evidence="1" id="KW-0812">Transmembrane</keyword>
<keyword evidence="1" id="KW-0472">Membrane</keyword>
<evidence type="ECO:0000259" key="2">
    <source>
        <dbReference type="Pfam" id="PF04773"/>
    </source>
</evidence>
<name>A0ABQ1V0I2_9BACT</name>
<dbReference type="InterPro" id="IPR032508">
    <property type="entry name" value="FecR_C"/>
</dbReference>
<evidence type="ECO:0000313" key="4">
    <source>
        <dbReference type="EMBL" id="GGF33109.1"/>
    </source>
</evidence>
<feature type="transmembrane region" description="Helical" evidence="1">
    <location>
        <begin position="99"/>
        <end position="121"/>
    </location>
</feature>
<dbReference type="Pfam" id="PF04773">
    <property type="entry name" value="FecR"/>
    <property type="match status" value="1"/>
</dbReference>
<accession>A0ABQ1V0I2</accession>
<evidence type="ECO:0000313" key="5">
    <source>
        <dbReference type="Proteomes" id="UP000647339"/>
    </source>
</evidence>
<dbReference type="InterPro" id="IPR006860">
    <property type="entry name" value="FecR"/>
</dbReference>
<dbReference type="PANTHER" id="PTHR30273:SF2">
    <property type="entry name" value="PROTEIN FECR"/>
    <property type="match status" value="1"/>
</dbReference>
<dbReference type="PIRSF" id="PIRSF018266">
    <property type="entry name" value="FecR"/>
    <property type="match status" value="1"/>
</dbReference>
<dbReference type="RefSeq" id="WP_137401495.1">
    <property type="nucleotide sequence ID" value="NZ_BMIU01000009.1"/>
</dbReference>
<reference evidence="5" key="1">
    <citation type="journal article" date="2019" name="Int. J. Syst. Evol. Microbiol.">
        <title>The Global Catalogue of Microorganisms (GCM) 10K type strain sequencing project: providing services to taxonomists for standard genome sequencing and annotation.</title>
        <authorList>
            <consortium name="The Broad Institute Genomics Platform"/>
            <consortium name="The Broad Institute Genome Sequencing Center for Infectious Disease"/>
            <person name="Wu L."/>
            <person name="Ma J."/>
        </authorList>
    </citation>
    <scope>NUCLEOTIDE SEQUENCE [LARGE SCALE GENOMIC DNA]</scope>
    <source>
        <strain evidence="5">CGMCC 1.15407</strain>
    </source>
</reference>
<feature type="domain" description="FecR protein" evidence="2">
    <location>
        <begin position="141"/>
        <end position="230"/>
    </location>
</feature>
<dbReference type="Gene3D" id="3.55.50.30">
    <property type="match status" value="1"/>
</dbReference>
<feature type="domain" description="Protein FecR C-terminal" evidence="3">
    <location>
        <begin position="274"/>
        <end position="341"/>
    </location>
</feature>
<dbReference type="EMBL" id="BMIU01000009">
    <property type="protein sequence ID" value="GGF33109.1"/>
    <property type="molecule type" value="Genomic_DNA"/>
</dbReference>
<proteinExistence type="predicted"/>
<sequence length="345" mass="39624">MDHKSENIFYELIARRDFVDWVKHPSGERNYFWQKWIKEHPDDQESFLKAREFVERLQVKQHHLDGAELDSMLDKVIAADGPPSVRATFSKAQGFFGQWLKVAAILVLCLMLALISGEVLMETEVISPQEITWKSAENPRGRKSKINLPDGTIVHLNYESKLVFPEQFAASRRIVQLDGEAFFEVAHDARRPFIVQTEGMETQVLGTSFNVKAPKYSDGTEVSLVTGKVRVKLDNLKEQLLAPGEQITYHAQSGVFSRRNFNIAQVTAWKEGVIIFTDTDFEAFIDKLSKWYGVDFQVYGSTPKNWKVNGRYENEKLEDILTGMQFMYDVKFQIDGKNVTLKFDP</sequence>
<organism evidence="4 5">
    <name type="scientific">Echinicola rosea</name>
    <dbReference type="NCBI Taxonomy" id="1807691"/>
    <lineage>
        <taxon>Bacteria</taxon>
        <taxon>Pseudomonadati</taxon>
        <taxon>Bacteroidota</taxon>
        <taxon>Cytophagia</taxon>
        <taxon>Cytophagales</taxon>
        <taxon>Cyclobacteriaceae</taxon>
        <taxon>Echinicola</taxon>
    </lineage>
</organism>
<dbReference type="Proteomes" id="UP000647339">
    <property type="component" value="Unassembled WGS sequence"/>
</dbReference>
<protein>
    <submittedName>
        <fullName evidence="4">Iron dicitrate transporter FecR</fullName>
    </submittedName>
</protein>
<comment type="caution">
    <text evidence="4">The sequence shown here is derived from an EMBL/GenBank/DDBJ whole genome shotgun (WGS) entry which is preliminary data.</text>
</comment>
<keyword evidence="5" id="KW-1185">Reference proteome</keyword>
<gene>
    <name evidence="4" type="ORF">GCM10011339_21590</name>
</gene>
<dbReference type="Gene3D" id="2.60.120.1440">
    <property type="match status" value="1"/>
</dbReference>
<evidence type="ECO:0000256" key="1">
    <source>
        <dbReference type="SAM" id="Phobius"/>
    </source>
</evidence>